<feature type="compositionally biased region" description="Polar residues" evidence="1">
    <location>
        <begin position="182"/>
        <end position="199"/>
    </location>
</feature>
<feature type="region of interest" description="Disordered" evidence="1">
    <location>
        <begin position="165"/>
        <end position="201"/>
    </location>
</feature>
<dbReference type="EMBL" id="FUEG01000007">
    <property type="protein sequence ID" value="SJL06966.1"/>
    <property type="molecule type" value="Genomic_DNA"/>
</dbReference>
<name>A0A284RDY4_ARMOS</name>
<evidence type="ECO:0000256" key="1">
    <source>
        <dbReference type="SAM" id="MobiDB-lite"/>
    </source>
</evidence>
<evidence type="ECO:0000313" key="2">
    <source>
        <dbReference type="EMBL" id="SJL06966.1"/>
    </source>
</evidence>
<dbReference type="Proteomes" id="UP000219338">
    <property type="component" value="Unassembled WGS sequence"/>
</dbReference>
<accession>A0A284RDY4</accession>
<keyword evidence="3" id="KW-1185">Reference proteome</keyword>
<sequence>MLPADSSCSSFHGVLTHRVARVYRQEKFALRYDLLYNQSSSSSSSSAISSIYNSAAENALGTLGTRSFCVPKIAAFLRMKSGFLCSDRGKPPFHSVFRALFLTLKERSNEMSQHFEASFFRLDNVSAPAVYILCTTDNLLRSLSSCFYGLITCRIYSENTHLSTRDPGLSKKRTWTPHEGRSWNTRQTRNPVESLSMSKSRGDALEQRSRLSSLEAVLCYIPHLVGIDSS</sequence>
<evidence type="ECO:0000313" key="3">
    <source>
        <dbReference type="Proteomes" id="UP000219338"/>
    </source>
</evidence>
<proteinExistence type="predicted"/>
<reference evidence="3" key="1">
    <citation type="journal article" date="2017" name="Nat. Ecol. Evol.">
        <title>Genome expansion and lineage-specific genetic innovations in the forest pathogenic fungi Armillaria.</title>
        <authorList>
            <person name="Sipos G."/>
            <person name="Prasanna A.N."/>
            <person name="Walter M.C."/>
            <person name="O'Connor E."/>
            <person name="Balint B."/>
            <person name="Krizsan K."/>
            <person name="Kiss B."/>
            <person name="Hess J."/>
            <person name="Varga T."/>
            <person name="Slot J."/>
            <person name="Riley R."/>
            <person name="Boka B."/>
            <person name="Rigling D."/>
            <person name="Barry K."/>
            <person name="Lee J."/>
            <person name="Mihaltcheva S."/>
            <person name="LaButti K."/>
            <person name="Lipzen A."/>
            <person name="Waldron R."/>
            <person name="Moloney N.M."/>
            <person name="Sperisen C."/>
            <person name="Kredics L."/>
            <person name="Vagvoelgyi C."/>
            <person name="Patrignani A."/>
            <person name="Fitzpatrick D."/>
            <person name="Nagy I."/>
            <person name="Doyle S."/>
            <person name="Anderson J.B."/>
            <person name="Grigoriev I.V."/>
            <person name="Gueldener U."/>
            <person name="Muensterkoetter M."/>
            <person name="Nagy L.G."/>
        </authorList>
    </citation>
    <scope>NUCLEOTIDE SEQUENCE [LARGE SCALE GENOMIC DNA]</scope>
    <source>
        <strain evidence="3">C18/9</strain>
    </source>
</reference>
<gene>
    <name evidence="2" type="ORF">ARMOST_10308</name>
</gene>
<organism evidence="2 3">
    <name type="scientific">Armillaria ostoyae</name>
    <name type="common">Armillaria root rot fungus</name>
    <dbReference type="NCBI Taxonomy" id="47428"/>
    <lineage>
        <taxon>Eukaryota</taxon>
        <taxon>Fungi</taxon>
        <taxon>Dikarya</taxon>
        <taxon>Basidiomycota</taxon>
        <taxon>Agaricomycotina</taxon>
        <taxon>Agaricomycetes</taxon>
        <taxon>Agaricomycetidae</taxon>
        <taxon>Agaricales</taxon>
        <taxon>Marasmiineae</taxon>
        <taxon>Physalacriaceae</taxon>
        <taxon>Armillaria</taxon>
    </lineage>
</organism>
<protein>
    <submittedName>
        <fullName evidence="2">Uncharacterized protein</fullName>
    </submittedName>
</protein>
<dbReference type="AlphaFoldDB" id="A0A284RDY4"/>